<accession>A0A2P5BH57</accession>
<proteinExistence type="predicted"/>
<organism evidence="1 2">
    <name type="scientific">Trema orientale</name>
    <name type="common">Charcoal tree</name>
    <name type="synonym">Celtis orientalis</name>
    <dbReference type="NCBI Taxonomy" id="63057"/>
    <lineage>
        <taxon>Eukaryota</taxon>
        <taxon>Viridiplantae</taxon>
        <taxon>Streptophyta</taxon>
        <taxon>Embryophyta</taxon>
        <taxon>Tracheophyta</taxon>
        <taxon>Spermatophyta</taxon>
        <taxon>Magnoliopsida</taxon>
        <taxon>eudicotyledons</taxon>
        <taxon>Gunneridae</taxon>
        <taxon>Pentapetalae</taxon>
        <taxon>rosids</taxon>
        <taxon>fabids</taxon>
        <taxon>Rosales</taxon>
        <taxon>Cannabaceae</taxon>
        <taxon>Trema</taxon>
    </lineage>
</organism>
<keyword evidence="2" id="KW-1185">Reference proteome</keyword>
<reference evidence="2" key="1">
    <citation type="submission" date="2016-06" db="EMBL/GenBank/DDBJ databases">
        <title>Parallel loss of symbiosis genes in relatives of nitrogen-fixing non-legume Parasponia.</title>
        <authorList>
            <person name="Van Velzen R."/>
            <person name="Holmer R."/>
            <person name="Bu F."/>
            <person name="Rutten L."/>
            <person name="Van Zeijl A."/>
            <person name="Liu W."/>
            <person name="Santuari L."/>
            <person name="Cao Q."/>
            <person name="Sharma T."/>
            <person name="Shen D."/>
            <person name="Roswanjaya Y."/>
            <person name="Wardhani T."/>
            <person name="Kalhor M.S."/>
            <person name="Jansen J."/>
            <person name="Van den Hoogen J."/>
            <person name="Gungor B."/>
            <person name="Hartog M."/>
            <person name="Hontelez J."/>
            <person name="Verver J."/>
            <person name="Yang W.-C."/>
            <person name="Schijlen E."/>
            <person name="Repin R."/>
            <person name="Schilthuizen M."/>
            <person name="Schranz E."/>
            <person name="Heidstra R."/>
            <person name="Miyata K."/>
            <person name="Fedorova E."/>
            <person name="Kohlen W."/>
            <person name="Bisseling T."/>
            <person name="Smit S."/>
            <person name="Geurts R."/>
        </authorList>
    </citation>
    <scope>NUCLEOTIDE SEQUENCE [LARGE SCALE GENOMIC DNA]</scope>
    <source>
        <strain evidence="2">cv. RG33-2</strain>
    </source>
</reference>
<dbReference type="Proteomes" id="UP000237000">
    <property type="component" value="Unassembled WGS sequence"/>
</dbReference>
<evidence type="ECO:0000313" key="1">
    <source>
        <dbReference type="EMBL" id="PON48115.1"/>
    </source>
</evidence>
<dbReference type="InParanoid" id="A0A2P5BH57"/>
<gene>
    <name evidence="1" type="ORF">TorRG33x02_321260</name>
</gene>
<dbReference type="EMBL" id="JXTC01000522">
    <property type="protein sequence ID" value="PON48115.1"/>
    <property type="molecule type" value="Genomic_DNA"/>
</dbReference>
<evidence type="ECO:0000313" key="2">
    <source>
        <dbReference type="Proteomes" id="UP000237000"/>
    </source>
</evidence>
<protein>
    <submittedName>
        <fullName evidence="1">Uncharacterized protein</fullName>
    </submittedName>
</protein>
<name>A0A2P5BH57_TREOI</name>
<comment type="caution">
    <text evidence="1">The sequence shown here is derived from an EMBL/GenBank/DDBJ whole genome shotgun (WGS) entry which is preliminary data.</text>
</comment>
<sequence>MYSEFKMKNPKKNADKVRREMGVDFRQMSPIKKVQYGVLPYVTGTSISERVKPSIMGSQKTGQ</sequence>
<dbReference type="AlphaFoldDB" id="A0A2P5BH57"/>